<name>A0A5J4NXT5_9TREM</name>
<accession>A0A5J4NXT5</accession>
<evidence type="ECO:0000313" key="2">
    <source>
        <dbReference type="EMBL" id="KAA3680425.1"/>
    </source>
</evidence>
<comment type="caution">
    <text evidence="2">The sequence shown here is derived from an EMBL/GenBank/DDBJ whole genome shotgun (WGS) entry which is preliminary data.</text>
</comment>
<organism evidence="2 3">
    <name type="scientific">Paragonimus westermani</name>
    <dbReference type="NCBI Taxonomy" id="34504"/>
    <lineage>
        <taxon>Eukaryota</taxon>
        <taxon>Metazoa</taxon>
        <taxon>Spiralia</taxon>
        <taxon>Lophotrochozoa</taxon>
        <taxon>Platyhelminthes</taxon>
        <taxon>Trematoda</taxon>
        <taxon>Digenea</taxon>
        <taxon>Plagiorchiida</taxon>
        <taxon>Troglotremata</taxon>
        <taxon>Troglotrematidae</taxon>
        <taxon>Paragonimus</taxon>
    </lineage>
</organism>
<keyword evidence="3" id="KW-1185">Reference proteome</keyword>
<gene>
    <name evidence="2" type="ORF">DEA37_0008618</name>
</gene>
<protein>
    <submittedName>
        <fullName evidence="2">Uncharacterized protein</fullName>
    </submittedName>
</protein>
<feature type="region of interest" description="Disordered" evidence="1">
    <location>
        <begin position="1"/>
        <end position="50"/>
    </location>
</feature>
<evidence type="ECO:0000313" key="3">
    <source>
        <dbReference type="Proteomes" id="UP000324629"/>
    </source>
</evidence>
<reference evidence="2 3" key="1">
    <citation type="journal article" date="2019" name="Gigascience">
        <title>Whole-genome sequence of the oriental lung fluke Paragonimus westermani.</title>
        <authorList>
            <person name="Oey H."/>
            <person name="Zakrzewski M."/>
            <person name="Narain K."/>
            <person name="Devi K.R."/>
            <person name="Agatsuma T."/>
            <person name="Nawaratna S."/>
            <person name="Gobert G.N."/>
            <person name="Jones M.K."/>
            <person name="Ragan M.A."/>
            <person name="McManus D.P."/>
            <person name="Krause L."/>
        </authorList>
    </citation>
    <scope>NUCLEOTIDE SEQUENCE [LARGE SCALE GENOMIC DNA]</scope>
    <source>
        <strain evidence="2 3">IND2009</strain>
    </source>
</reference>
<sequence length="227" mass="25461">MYTADSDSDSFQRTVLIRPHPSSLHSLTGHDKRKKRKDLHGQKSVHPPAITPAQLDSLRSYMTQSNRNDRLSDQAEHTAFVTVGEHTTTLPFPSNYFRHVTSSQTESAVNQQSEMNSCRPSHKKRARRIEPESCDPVSLYAAPANTVITRQPYRDNIDSDEESCNCDYWYGIDQTTGLLTISEPTLQENSDTYTSDNSSPEGCIAVSFSPCKSNELTTEDEDIIVNS</sequence>
<proteinExistence type="predicted"/>
<dbReference type="Proteomes" id="UP000324629">
    <property type="component" value="Unassembled WGS sequence"/>
</dbReference>
<dbReference type="AlphaFoldDB" id="A0A5J4NXT5"/>
<evidence type="ECO:0000256" key="1">
    <source>
        <dbReference type="SAM" id="MobiDB-lite"/>
    </source>
</evidence>
<dbReference type="EMBL" id="QNGE01000448">
    <property type="protein sequence ID" value="KAA3680425.1"/>
    <property type="molecule type" value="Genomic_DNA"/>
</dbReference>